<dbReference type="EMBL" id="CP002656">
    <property type="protein sequence ID" value="AEB95590.1"/>
    <property type="molecule type" value="Genomic_DNA"/>
</dbReference>
<evidence type="ECO:0000313" key="1">
    <source>
        <dbReference type="EMBL" id="AEB95590.1"/>
    </source>
</evidence>
<dbReference type="Proteomes" id="UP000007812">
    <property type="component" value="Chromosome"/>
</dbReference>
<proteinExistence type="predicted"/>
<gene>
    <name evidence="1" type="ordered locus">Mcup_1487</name>
</gene>
<dbReference type="AlphaFoldDB" id="F4FZ20"/>
<dbReference type="eggNOG" id="arCOG04261">
    <property type="taxonomic scope" value="Archaea"/>
</dbReference>
<dbReference type="HOGENOM" id="CLU_1253581_0_0_2"/>
<keyword evidence="2" id="KW-1185">Reference proteome</keyword>
<name>F4FZ20_METCR</name>
<protein>
    <submittedName>
        <fullName evidence="1">Uncharacterized protein</fullName>
    </submittedName>
</protein>
<reference evidence="1 2" key="1">
    <citation type="journal article" date="2011" name="J. Bacteriol.">
        <title>Complete genome sequence of Metallosphaera cuprina, a metal sulfide-oxidizing archaeon from a hot spring.</title>
        <authorList>
            <person name="Liu L.J."/>
            <person name="You X.Y."/>
            <person name="Zheng H."/>
            <person name="Wang S."/>
            <person name="Jiang C.Y."/>
            <person name="Liu S.J."/>
        </authorList>
    </citation>
    <scope>NUCLEOTIDE SEQUENCE [LARGE SCALE GENOMIC DNA]</scope>
    <source>
        <strain evidence="1 2">Ar-4</strain>
    </source>
</reference>
<dbReference type="STRING" id="1006006.Mcup_1487"/>
<sequence length="220" mass="25411">MIATLKDRLTEALLKYEKASIILRVALSVTEDRGRSEVGDFDYKSLVSKLMELGYDIEPKMILRALERDYGIIQTSYKTSNQHWWRFIDEDAVREALQQDEEDPEIVLIKTQALSLDLVGLEKKLGILLQRGLKTDLDRITFRKIAFEELPLLLDVYRRSTQYEETREISQRIKKILTLASKVVKNSNAKGNYPRLPEKEGKGENNDVDSLRLLHGEDIS</sequence>
<evidence type="ECO:0000313" key="2">
    <source>
        <dbReference type="Proteomes" id="UP000007812"/>
    </source>
</evidence>
<accession>F4FZ20</accession>
<dbReference type="PATRIC" id="fig|1006006.8.peg.1483"/>
<organism evidence="1 2">
    <name type="scientific">Metallosphaera cuprina (strain Ar-4)</name>
    <dbReference type="NCBI Taxonomy" id="1006006"/>
    <lineage>
        <taxon>Archaea</taxon>
        <taxon>Thermoproteota</taxon>
        <taxon>Thermoprotei</taxon>
        <taxon>Sulfolobales</taxon>
        <taxon>Sulfolobaceae</taxon>
        <taxon>Metallosphaera</taxon>
    </lineage>
</organism>
<dbReference type="KEGG" id="mcn:Mcup_1487"/>